<dbReference type="InterPro" id="IPR024788">
    <property type="entry name" value="Malectin-like_Carb-bd_dom"/>
</dbReference>
<dbReference type="GO" id="GO:0016301">
    <property type="term" value="F:kinase activity"/>
    <property type="evidence" value="ECO:0007669"/>
    <property type="project" value="UniProtKB-KW"/>
</dbReference>
<evidence type="ECO:0000313" key="3">
    <source>
        <dbReference type="EMBL" id="KAK1320372.1"/>
    </source>
</evidence>
<evidence type="ECO:0000313" key="4">
    <source>
        <dbReference type="Proteomes" id="UP001180020"/>
    </source>
</evidence>
<name>A0AAV9F403_ACOCL</name>
<accession>A0AAV9F403</accession>
<dbReference type="Proteomes" id="UP001180020">
    <property type="component" value="Unassembled WGS sequence"/>
</dbReference>
<keyword evidence="3" id="KW-0675">Receptor</keyword>
<dbReference type="InterPro" id="IPR032675">
    <property type="entry name" value="LRR_dom_sf"/>
</dbReference>
<dbReference type="SUPFAM" id="SSF52058">
    <property type="entry name" value="L domain-like"/>
    <property type="match status" value="1"/>
</dbReference>
<dbReference type="PANTHER" id="PTHR45631">
    <property type="entry name" value="OS07G0107800 PROTEIN-RELATED"/>
    <property type="match status" value="1"/>
</dbReference>
<keyword evidence="3" id="KW-0808">Transferase</keyword>
<feature type="domain" description="Malectin-like" evidence="2">
    <location>
        <begin position="1"/>
        <end position="164"/>
    </location>
</feature>
<protein>
    <submittedName>
        <fullName evidence="3">Leucine-rich repeat receptor-like serine/threonine-protein kinase</fullName>
    </submittedName>
</protein>
<comment type="subcellular location">
    <subcellularLocation>
        <location evidence="1">Membrane</location>
        <topology evidence="1">Single-pass membrane protein</topology>
    </subcellularLocation>
</comment>
<keyword evidence="3" id="KW-0418">Kinase</keyword>
<dbReference type="InterPro" id="IPR001611">
    <property type="entry name" value="Leu-rich_rpt"/>
</dbReference>
<proteinExistence type="predicted"/>
<reference evidence="3" key="1">
    <citation type="journal article" date="2023" name="Nat. Commun.">
        <title>Diploid and tetraploid genomes of Acorus and the evolution of monocots.</title>
        <authorList>
            <person name="Ma L."/>
            <person name="Liu K.W."/>
            <person name="Li Z."/>
            <person name="Hsiao Y.Y."/>
            <person name="Qi Y."/>
            <person name="Fu T."/>
            <person name="Tang G.D."/>
            <person name="Zhang D."/>
            <person name="Sun W.H."/>
            <person name="Liu D.K."/>
            <person name="Li Y."/>
            <person name="Chen G.Z."/>
            <person name="Liu X.D."/>
            <person name="Liao X.Y."/>
            <person name="Jiang Y.T."/>
            <person name="Yu X."/>
            <person name="Hao Y."/>
            <person name="Huang J."/>
            <person name="Zhao X.W."/>
            <person name="Ke S."/>
            <person name="Chen Y.Y."/>
            <person name="Wu W.L."/>
            <person name="Hsu J.L."/>
            <person name="Lin Y.F."/>
            <person name="Huang M.D."/>
            <person name="Li C.Y."/>
            <person name="Huang L."/>
            <person name="Wang Z.W."/>
            <person name="Zhao X."/>
            <person name="Zhong W.Y."/>
            <person name="Peng D.H."/>
            <person name="Ahmad S."/>
            <person name="Lan S."/>
            <person name="Zhang J.S."/>
            <person name="Tsai W.C."/>
            <person name="Van de Peer Y."/>
            <person name="Liu Z.J."/>
        </authorList>
    </citation>
    <scope>NUCLEOTIDE SEQUENCE</scope>
    <source>
        <strain evidence="3">CP</strain>
    </source>
</reference>
<evidence type="ECO:0000259" key="2">
    <source>
        <dbReference type="Pfam" id="PF12819"/>
    </source>
</evidence>
<keyword evidence="4" id="KW-1185">Reference proteome</keyword>
<dbReference type="EMBL" id="JAUJYO010000003">
    <property type="protein sequence ID" value="KAK1320372.1"/>
    <property type="molecule type" value="Genomic_DNA"/>
</dbReference>
<dbReference type="PANTHER" id="PTHR45631:SF44">
    <property type="entry name" value="CARBOHYDRATE-BINDING PROTEIN OF THE ER PROTEIN"/>
    <property type="match status" value="1"/>
</dbReference>
<gene>
    <name evidence="3" type="ORF">QJS10_CPA03g01423</name>
</gene>
<evidence type="ECO:0000256" key="1">
    <source>
        <dbReference type="ARBA" id="ARBA00004167"/>
    </source>
</evidence>
<dbReference type="Gene3D" id="3.80.10.10">
    <property type="entry name" value="Ribonuclease Inhibitor"/>
    <property type="match status" value="1"/>
</dbReference>
<dbReference type="Pfam" id="PF00560">
    <property type="entry name" value="LRR_1"/>
    <property type="match status" value="1"/>
</dbReference>
<dbReference type="AlphaFoldDB" id="A0AAV9F403"/>
<dbReference type="Pfam" id="PF12819">
    <property type="entry name" value="Malectin_like"/>
    <property type="match status" value="1"/>
</dbReference>
<sequence length="268" mass="29650">MYGNVDSNRALFNMYRSAFGAPGLVRFPDDVFNRIWSPSIFQNSYGVINSDTSIMNVSIADRPPPSVLQNALYPLNASEPIILALNDPTFTYNLYFAEMTKLTSSKRRMIHVSTDGISTGPSSFSPPYQSVAEISITNASSLLLEAADDSTLPPIISAIEVFSVSGPLRNGTDERDVKVLKLLQDQFDALQAWAGDPCLPMYYNWEWVKCSSDQTPRITSLDLSSMDLSGVLPDFSAMDALEYINLHNNSFNGSIPDFFGNFPNLKEL</sequence>
<organism evidence="3 4">
    <name type="scientific">Acorus calamus</name>
    <name type="common">Sweet flag</name>
    <dbReference type="NCBI Taxonomy" id="4465"/>
    <lineage>
        <taxon>Eukaryota</taxon>
        <taxon>Viridiplantae</taxon>
        <taxon>Streptophyta</taxon>
        <taxon>Embryophyta</taxon>
        <taxon>Tracheophyta</taxon>
        <taxon>Spermatophyta</taxon>
        <taxon>Magnoliopsida</taxon>
        <taxon>Liliopsida</taxon>
        <taxon>Acoraceae</taxon>
        <taxon>Acorus</taxon>
    </lineage>
</organism>
<comment type="caution">
    <text evidence="3">The sequence shown here is derived from an EMBL/GenBank/DDBJ whole genome shotgun (WGS) entry which is preliminary data.</text>
</comment>
<dbReference type="GO" id="GO:0016020">
    <property type="term" value="C:membrane"/>
    <property type="evidence" value="ECO:0007669"/>
    <property type="project" value="UniProtKB-SubCell"/>
</dbReference>
<reference evidence="3" key="2">
    <citation type="submission" date="2023-06" db="EMBL/GenBank/DDBJ databases">
        <authorList>
            <person name="Ma L."/>
            <person name="Liu K.-W."/>
            <person name="Li Z."/>
            <person name="Hsiao Y.-Y."/>
            <person name="Qi Y."/>
            <person name="Fu T."/>
            <person name="Tang G."/>
            <person name="Zhang D."/>
            <person name="Sun W.-H."/>
            <person name="Liu D.-K."/>
            <person name="Li Y."/>
            <person name="Chen G.-Z."/>
            <person name="Liu X.-D."/>
            <person name="Liao X.-Y."/>
            <person name="Jiang Y.-T."/>
            <person name="Yu X."/>
            <person name="Hao Y."/>
            <person name="Huang J."/>
            <person name="Zhao X.-W."/>
            <person name="Ke S."/>
            <person name="Chen Y.-Y."/>
            <person name="Wu W.-L."/>
            <person name="Hsu J.-L."/>
            <person name="Lin Y.-F."/>
            <person name="Huang M.-D."/>
            <person name="Li C.-Y."/>
            <person name="Huang L."/>
            <person name="Wang Z.-W."/>
            <person name="Zhao X."/>
            <person name="Zhong W.-Y."/>
            <person name="Peng D.-H."/>
            <person name="Ahmad S."/>
            <person name="Lan S."/>
            <person name="Zhang J.-S."/>
            <person name="Tsai W.-C."/>
            <person name="Van De Peer Y."/>
            <person name="Liu Z.-J."/>
        </authorList>
    </citation>
    <scope>NUCLEOTIDE SEQUENCE</scope>
    <source>
        <strain evidence="3">CP</strain>
        <tissue evidence="3">Leaves</tissue>
    </source>
</reference>